<name>A0A4Y2M3E8_ARAVE</name>
<dbReference type="PANTHER" id="PTHR47163:SF2">
    <property type="entry name" value="SI:DKEY-17M8.2"/>
    <property type="match status" value="1"/>
</dbReference>
<dbReference type="Pfam" id="PF12762">
    <property type="entry name" value="DDE_Tnp_IS1595"/>
    <property type="match status" value="1"/>
</dbReference>
<reference evidence="2 3" key="1">
    <citation type="journal article" date="2019" name="Sci. Rep.">
        <title>Orb-weaving spider Araneus ventricosus genome elucidates the spidroin gene catalogue.</title>
        <authorList>
            <person name="Kono N."/>
            <person name="Nakamura H."/>
            <person name="Ohtoshi R."/>
            <person name="Moran D.A.P."/>
            <person name="Shinohara A."/>
            <person name="Yoshida Y."/>
            <person name="Fujiwara M."/>
            <person name="Mori M."/>
            <person name="Tomita M."/>
            <person name="Arakawa K."/>
        </authorList>
    </citation>
    <scope>NUCLEOTIDE SEQUENCE [LARGE SCALE GENOMIC DNA]</scope>
</reference>
<sequence>MKASMDILIPCGMDLQRKLGWISVCTNRHKTKCSSSISPLTNTFFVNVKLSFRDVLITMYLFVKKITEAFDLRVHLNEQSMCPTTLGDMFSFYREIAEVFSSNNSKKLGGQGKTILLDETFLTKRKYRRRRTKGMTQVVLGIYCREDKEGLFFLVKGKERADFWPFMKKHCHPETSVICTDSTRQYYDVQNLFQEATHKRTNHKIGQFVDLHDRSNTINDLDNENKHLKKSVVSRRTPKMLPQYKALHYYRRT</sequence>
<comment type="caution">
    <text evidence="2">The sequence shown here is derived from an EMBL/GenBank/DDBJ whole genome shotgun (WGS) entry which is preliminary data.</text>
</comment>
<dbReference type="InterPro" id="IPR053164">
    <property type="entry name" value="IS1016-like_transposase"/>
</dbReference>
<dbReference type="InterPro" id="IPR024445">
    <property type="entry name" value="Tnp_ISXO2-like"/>
</dbReference>
<evidence type="ECO:0000313" key="2">
    <source>
        <dbReference type="EMBL" id="GBN20246.1"/>
    </source>
</evidence>
<evidence type="ECO:0000313" key="3">
    <source>
        <dbReference type="Proteomes" id="UP000499080"/>
    </source>
</evidence>
<keyword evidence="3" id="KW-1185">Reference proteome</keyword>
<dbReference type="Proteomes" id="UP000499080">
    <property type="component" value="Unassembled WGS sequence"/>
</dbReference>
<dbReference type="OrthoDB" id="6436368at2759"/>
<dbReference type="EMBL" id="BGPR01006586">
    <property type="protein sequence ID" value="GBN20246.1"/>
    <property type="molecule type" value="Genomic_DNA"/>
</dbReference>
<feature type="domain" description="ISXO2-like transposase" evidence="1">
    <location>
        <begin position="107"/>
        <end position="237"/>
    </location>
</feature>
<proteinExistence type="predicted"/>
<gene>
    <name evidence="2" type="ORF">AVEN_45348_1</name>
</gene>
<organism evidence="2 3">
    <name type="scientific">Araneus ventricosus</name>
    <name type="common">Orbweaver spider</name>
    <name type="synonym">Epeira ventricosa</name>
    <dbReference type="NCBI Taxonomy" id="182803"/>
    <lineage>
        <taxon>Eukaryota</taxon>
        <taxon>Metazoa</taxon>
        <taxon>Ecdysozoa</taxon>
        <taxon>Arthropoda</taxon>
        <taxon>Chelicerata</taxon>
        <taxon>Arachnida</taxon>
        <taxon>Araneae</taxon>
        <taxon>Araneomorphae</taxon>
        <taxon>Entelegynae</taxon>
        <taxon>Araneoidea</taxon>
        <taxon>Araneidae</taxon>
        <taxon>Araneus</taxon>
    </lineage>
</organism>
<accession>A0A4Y2M3E8</accession>
<dbReference type="AlphaFoldDB" id="A0A4Y2M3E8"/>
<dbReference type="SMART" id="SM01126">
    <property type="entry name" value="DDE_Tnp_IS1595"/>
    <property type="match status" value="1"/>
</dbReference>
<dbReference type="PANTHER" id="PTHR47163">
    <property type="entry name" value="DDE_TNP_IS1595 DOMAIN-CONTAINING PROTEIN"/>
    <property type="match status" value="1"/>
</dbReference>
<evidence type="ECO:0000259" key="1">
    <source>
        <dbReference type="SMART" id="SM01126"/>
    </source>
</evidence>
<protein>
    <recommendedName>
        <fullName evidence="1">ISXO2-like transposase domain-containing protein</fullName>
    </recommendedName>
</protein>